<evidence type="ECO:0000256" key="6">
    <source>
        <dbReference type="SAM" id="Phobius"/>
    </source>
</evidence>
<keyword evidence="3 6" id="KW-1133">Transmembrane helix</keyword>
<evidence type="ECO:0000256" key="4">
    <source>
        <dbReference type="ARBA" id="ARBA00023136"/>
    </source>
</evidence>
<dbReference type="InterPro" id="IPR049326">
    <property type="entry name" value="Rhodopsin_dom_fungi"/>
</dbReference>
<dbReference type="InterPro" id="IPR052337">
    <property type="entry name" value="SAT4-like"/>
</dbReference>
<dbReference type="PANTHER" id="PTHR33048">
    <property type="entry name" value="PTH11-LIKE INTEGRAL MEMBRANE PROTEIN (AFU_ORTHOLOGUE AFUA_5G11245)"/>
    <property type="match status" value="1"/>
</dbReference>
<evidence type="ECO:0000313" key="8">
    <source>
        <dbReference type="EMBL" id="KAF7951187.1"/>
    </source>
</evidence>
<proteinExistence type="inferred from homology"/>
<name>A0A9P5IRR8_9HELO</name>
<evidence type="ECO:0000256" key="1">
    <source>
        <dbReference type="ARBA" id="ARBA00004141"/>
    </source>
</evidence>
<feature type="transmembrane region" description="Helical" evidence="6">
    <location>
        <begin position="17"/>
        <end position="38"/>
    </location>
</feature>
<keyword evidence="2 6" id="KW-0812">Transmembrane</keyword>
<dbReference type="Proteomes" id="UP000710849">
    <property type="component" value="Unassembled WGS sequence"/>
</dbReference>
<feature type="transmembrane region" description="Helical" evidence="6">
    <location>
        <begin position="50"/>
        <end position="72"/>
    </location>
</feature>
<reference evidence="8 9" key="1">
    <citation type="journal article" date="2020" name="Genome Biol. Evol.">
        <title>Comparative genomics of Sclerotiniaceae.</title>
        <authorList>
            <person name="Valero Jimenez C.A."/>
            <person name="Steentjes M."/>
            <person name="Scholten O.E."/>
            <person name="Van Kan J.A.L."/>
        </authorList>
    </citation>
    <scope>NUCLEOTIDE SEQUENCE [LARGE SCALE GENOMIC DNA]</scope>
    <source>
        <strain evidence="8 9">MUCL 94</strain>
    </source>
</reference>
<evidence type="ECO:0000256" key="5">
    <source>
        <dbReference type="ARBA" id="ARBA00038359"/>
    </source>
</evidence>
<evidence type="ECO:0000256" key="2">
    <source>
        <dbReference type="ARBA" id="ARBA00022692"/>
    </source>
</evidence>
<dbReference type="EMBL" id="RCSW01000004">
    <property type="protein sequence ID" value="KAF7951187.1"/>
    <property type="molecule type" value="Genomic_DNA"/>
</dbReference>
<evidence type="ECO:0000313" key="9">
    <source>
        <dbReference type="Proteomes" id="UP000710849"/>
    </source>
</evidence>
<dbReference type="PANTHER" id="PTHR33048:SF92">
    <property type="entry name" value="INTEGRAL MEMBRANE PROTEIN"/>
    <property type="match status" value="1"/>
</dbReference>
<feature type="transmembrane region" description="Helical" evidence="6">
    <location>
        <begin position="221"/>
        <end position="244"/>
    </location>
</feature>
<keyword evidence="9" id="KW-1185">Reference proteome</keyword>
<comment type="caution">
    <text evidence="8">The sequence shown here is derived from an EMBL/GenBank/DDBJ whole genome shotgun (WGS) entry which is preliminary data.</text>
</comment>
<dbReference type="AlphaFoldDB" id="A0A9P5IRR8"/>
<sequence length="419" mass="47383">MGLSQFDHMGRIHKQELFASTLALYILAVVAALIRFYIRIRIQKQFAIDDALIIVGILCITASIGLLCNYIDNLFMAEALILGTSEIYTQLPKDFIQRIYDYSERSTISLMCAWGAIVSVKFSFLFFFKKLIDRIKSMTRYWWVVFVLNLIIAGYGMAIYILACPHYNNPQVLQCGQGAKAQVVINYAISQMVLDIFSDLIILVIPVRLIWQIKIRWTQKIALGFSLCLTIGMIVLTIIRVSGLHAESSFDSAWEVYWLIVAGEVGLILTTGTAFRALFVSRNQRVMGPQPPVDSSKFFSRTKELLRLMIATPKKWRTKRTSETSGAIDSISARHEMHGMMALPGIERGTITGIRTFINGRSSALRVSQVIKIPVEQEEDGWPLSEQQQSIKVQHEIWTTSEGAGMQESHQPVTDRDMV</sequence>
<organism evidence="8 9">
    <name type="scientific">Botrytis byssoidea</name>
    <dbReference type="NCBI Taxonomy" id="139641"/>
    <lineage>
        <taxon>Eukaryota</taxon>
        <taxon>Fungi</taxon>
        <taxon>Dikarya</taxon>
        <taxon>Ascomycota</taxon>
        <taxon>Pezizomycotina</taxon>
        <taxon>Leotiomycetes</taxon>
        <taxon>Helotiales</taxon>
        <taxon>Sclerotiniaceae</taxon>
        <taxon>Botrytis</taxon>
    </lineage>
</organism>
<feature type="transmembrane region" description="Helical" evidence="6">
    <location>
        <begin position="140"/>
        <end position="163"/>
    </location>
</feature>
<feature type="transmembrane region" description="Helical" evidence="6">
    <location>
        <begin position="108"/>
        <end position="128"/>
    </location>
</feature>
<dbReference type="GO" id="GO:0016020">
    <property type="term" value="C:membrane"/>
    <property type="evidence" value="ECO:0007669"/>
    <property type="project" value="UniProtKB-SubCell"/>
</dbReference>
<feature type="transmembrane region" description="Helical" evidence="6">
    <location>
        <begin position="256"/>
        <end position="279"/>
    </location>
</feature>
<evidence type="ECO:0000256" key="3">
    <source>
        <dbReference type="ARBA" id="ARBA00022989"/>
    </source>
</evidence>
<feature type="domain" description="Rhodopsin" evidence="7">
    <location>
        <begin position="34"/>
        <end position="279"/>
    </location>
</feature>
<gene>
    <name evidence="8" type="ORF">EAE97_002738</name>
</gene>
<feature type="transmembrane region" description="Helical" evidence="6">
    <location>
        <begin position="183"/>
        <end position="209"/>
    </location>
</feature>
<dbReference type="RefSeq" id="XP_038736456.1">
    <property type="nucleotide sequence ID" value="XM_038873250.1"/>
</dbReference>
<accession>A0A9P5IRR8</accession>
<dbReference type="Pfam" id="PF20684">
    <property type="entry name" value="Fung_rhodopsin"/>
    <property type="match status" value="1"/>
</dbReference>
<comment type="similarity">
    <text evidence="5">Belongs to the SAT4 family.</text>
</comment>
<dbReference type="GeneID" id="62146327"/>
<evidence type="ECO:0000259" key="7">
    <source>
        <dbReference type="Pfam" id="PF20684"/>
    </source>
</evidence>
<comment type="subcellular location">
    <subcellularLocation>
        <location evidence="1">Membrane</location>
        <topology evidence="1">Multi-pass membrane protein</topology>
    </subcellularLocation>
</comment>
<protein>
    <recommendedName>
        <fullName evidence="7">Rhodopsin domain-containing protein</fullName>
    </recommendedName>
</protein>
<keyword evidence="4 6" id="KW-0472">Membrane</keyword>